<evidence type="ECO:0000313" key="3">
    <source>
        <dbReference type="Proteomes" id="UP000752171"/>
    </source>
</evidence>
<proteinExistence type="predicted"/>
<evidence type="ECO:0000256" key="1">
    <source>
        <dbReference type="SAM" id="Phobius"/>
    </source>
</evidence>
<keyword evidence="1" id="KW-1133">Transmembrane helix</keyword>
<sequence>MAPTEMDVYFGWFRYFLFSLWVLNIVMIFVLMHLQKAILRIKWRCEKAEREHRAGTAAICISQEDNEEEYENIGMALHPGLRRNCS</sequence>
<organism evidence="2 3">
    <name type="scientific">Astyanax mexicanus</name>
    <name type="common">Blind cave fish</name>
    <name type="synonym">Astyanax fasciatus mexicanus</name>
    <dbReference type="NCBI Taxonomy" id="7994"/>
    <lineage>
        <taxon>Eukaryota</taxon>
        <taxon>Metazoa</taxon>
        <taxon>Chordata</taxon>
        <taxon>Craniata</taxon>
        <taxon>Vertebrata</taxon>
        <taxon>Euteleostomi</taxon>
        <taxon>Actinopterygii</taxon>
        <taxon>Neopterygii</taxon>
        <taxon>Teleostei</taxon>
        <taxon>Ostariophysi</taxon>
        <taxon>Characiformes</taxon>
        <taxon>Characoidei</taxon>
        <taxon>Acestrorhamphidae</taxon>
        <taxon>Acestrorhamphinae</taxon>
        <taxon>Astyanax</taxon>
    </lineage>
</organism>
<keyword evidence="1" id="KW-0472">Membrane</keyword>
<name>A0A8T2MA21_ASTMX</name>
<accession>A0A8T2MA21</accession>
<evidence type="ECO:0000313" key="2">
    <source>
        <dbReference type="EMBL" id="KAG9278456.1"/>
    </source>
</evidence>
<comment type="caution">
    <text evidence="2">The sequence shown here is derived from an EMBL/GenBank/DDBJ whole genome shotgun (WGS) entry which is preliminary data.</text>
</comment>
<reference evidence="2 3" key="1">
    <citation type="submission" date="2021-07" db="EMBL/GenBank/DDBJ databases">
        <authorList>
            <person name="Imarazene B."/>
            <person name="Zahm M."/>
            <person name="Klopp C."/>
            <person name="Cabau C."/>
            <person name="Beille S."/>
            <person name="Jouanno E."/>
            <person name="Castinel A."/>
            <person name="Lluch J."/>
            <person name="Gil L."/>
            <person name="Kuchtly C."/>
            <person name="Lopez Roques C."/>
            <person name="Donnadieu C."/>
            <person name="Parrinello H."/>
            <person name="Journot L."/>
            <person name="Du K."/>
            <person name="Schartl M."/>
            <person name="Retaux S."/>
            <person name="Guiguen Y."/>
        </authorList>
    </citation>
    <scope>NUCLEOTIDE SEQUENCE [LARGE SCALE GENOMIC DNA]</scope>
    <source>
        <strain evidence="2">Pach_M1</strain>
        <tissue evidence="2">Testis</tissue>
    </source>
</reference>
<keyword evidence="1" id="KW-0812">Transmembrane</keyword>
<gene>
    <name evidence="2" type="ORF">AMEX_G6332</name>
</gene>
<feature type="transmembrane region" description="Helical" evidence="1">
    <location>
        <begin position="12"/>
        <end position="34"/>
    </location>
</feature>
<dbReference type="EMBL" id="JAICCE010000004">
    <property type="protein sequence ID" value="KAG9278456.1"/>
    <property type="molecule type" value="Genomic_DNA"/>
</dbReference>
<dbReference type="AlphaFoldDB" id="A0A8T2MA21"/>
<dbReference type="Proteomes" id="UP000752171">
    <property type="component" value="Unassembled WGS sequence"/>
</dbReference>
<protein>
    <submittedName>
        <fullName evidence="2">Uncharacterized protein</fullName>
    </submittedName>
</protein>